<evidence type="ECO:0000313" key="1">
    <source>
        <dbReference type="EMBL" id="KAI3736979.1"/>
    </source>
</evidence>
<comment type="caution">
    <text evidence="1">The sequence shown here is derived from an EMBL/GenBank/DDBJ whole genome shotgun (WGS) entry which is preliminary data.</text>
</comment>
<dbReference type="EMBL" id="CM042013">
    <property type="protein sequence ID" value="KAI3736979.1"/>
    <property type="molecule type" value="Genomic_DNA"/>
</dbReference>
<accession>A0ACB9CRN3</accession>
<name>A0ACB9CRN3_CICIN</name>
<proteinExistence type="predicted"/>
<organism evidence="1 2">
    <name type="scientific">Cichorium intybus</name>
    <name type="common">Chicory</name>
    <dbReference type="NCBI Taxonomy" id="13427"/>
    <lineage>
        <taxon>Eukaryota</taxon>
        <taxon>Viridiplantae</taxon>
        <taxon>Streptophyta</taxon>
        <taxon>Embryophyta</taxon>
        <taxon>Tracheophyta</taxon>
        <taxon>Spermatophyta</taxon>
        <taxon>Magnoliopsida</taxon>
        <taxon>eudicotyledons</taxon>
        <taxon>Gunneridae</taxon>
        <taxon>Pentapetalae</taxon>
        <taxon>asterids</taxon>
        <taxon>campanulids</taxon>
        <taxon>Asterales</taxon>
        <taxon>Asteraceae</taxon>
        <taxon>Cichorioideae</taxon>
        <taxon>Cichorieae</taxon>
        <taxon>Cichoriinae</taxon>
        <taxon>Cichorium</taxon>
    </lineage>
</organism>
<gene>
    <name evidence="1" type="ORF">L2E82_26970</name>
</gene>
<reference evidence="2" key="1">
    <citation type="journal article" date="2022" name="Mol. Ecol. Resour.">
        <title>The genomes of chicory, endive, great burdock and yacon provide insights into Asteraceae palaeo-polyploidization history and plant inulin production.</title>
        <authorList>
            <person name="Fan W."/>
            <person name="Wang S."/>
            <person name="Wang H."/>
            <person name="Wang A."/>
            <person name="Jiang F."/>
            <person name="Liu H."/>
            <person name="Zhao H."/>
            <person name="Xu D."/>
            <person name="Zhang Y."/>
        </authorList>
    </citation>
    <scope>NUCLEOTIDE SEQUENCE [LARGE SCALE GENOMIC DNA]</scope>
    <source>
        <strain evidence="2">cv. Punajuju</strain>
    </source>
</reference>
<sequence>MFFPRPASLLREFISKQPPGKSIKPTPPTACHRPPPRPQLTVVTAISQPLTHVLHASIFIQTLLKYYSPENEACFQGNPVPSRNELSSNFNYESCYYSLNSN</sequence>
<reference evidence="1 2" key="2">
    <citation type="journal article" date="2022" name="Mol. Ecol. Resour.">
        <title>The genomes of chicory, endive, great burdock and yacon provide insights into Asteraceae paleo-polyploidization history and plant inulin production.</title>
        <authorList>
            <person name="Fan W."/>
            <person name="Wang S."/>
            <person name="Wang H."/>
            <person name="Wang A."/>
            <person name="Jiang F."/>
            <person name="Liu H."/>
            <person name="Zhao H."/>
            <person name="Xu D."/>
            <person name="Zhang Y."/>
        </authorList>
    </citation>
    <scope>NUCLEOTIDE SEQUENCE [LARGE SCALE GENOMIC DNA]</scope>
    <source>
        <strain evidence="2">cv. Punajuju</strain>
        <tissue evidence="1">Leaves</tissue>
    </source>
</reference>
<evidence type="ECO:0000313" key="2">
    <source>
        <dbReference type="Proteomes" id="UP001055811"/>
    </source>
</evidence>
<dbReference type="Proteomes" id="UP001055811">
    <property type="component" value="Linkage Group LG05"/>
</dbReference>
<keyword evidence="2" id="KW-1185">Reference proteome</keyword>
<protein>
    <submittedName>
        <fullName evidence="1">Uncharacterized protein</fullName>
    </submittedName>
</protein>